<dbReference type="Proteomes" id="UP001306508">
    <property type="component" value="Unassembled WGS sequence"/>
</dbReference>
<feature type="domain" description="Arrestin C-terminal-like" evidence="2">
    <location>
        <begin position="380"/>
        <end position="532"/>
    </location>
</feature>
<name>A0AAN7W195_9SACH</name>
<gene>
    <name evidence="3" type="ORF">RI543_003082</name>
</gene>
<sequence>MFSISSSNKQIIRIKDHDILVDSPYKDTILIYGNPLENDQIPLNGTINFIIDVDYLIIKKICLRMIGQYKLEFIQIGTKSFHNNPSHNISVTSSSLASPSPSSSSSNINTVLTRTSTTNPASTVNPTGSTSITSGSIEINGNNSMNTTNGVAVVKENSIIFECLWNNLLANKNGEIITNITNNNSTTTTTATNSNSTNIKMPYSKFKLKRNNSNYNNHSNNNTYNSNSSSIIIDITPDTVTTINIPELNKSKAKIRYKFHRGKYSIPFKLMLPNDIPETIEGLQSGSILYTLESNIECKYANDFGNKSTSLIHLNLSCNHNSYSHTNNNTSDNNREDDTLAKVYNPILSQYHRYKYLRILRTLSSNNLNVDEEMSIQNTLPDRLQYEIKIPSRAIPIGDSIPIQIKIFPFSKQVKLIKISVHLAQKYYIKDSKGTIYDNEIIIFKKSIKNFGSLLLEDNKLFKEIDFISKIDLPKDLKSLTQSCSIRDEKFIQVLHKLKFQLKFKRYDTNVKQWKNFQINATIPLILYISPYVNIKGRLVYYDQMTGKIHFRPGELIDLFNAETNCVGVPHLTNLRSLQDYSPLFENIHGQQQQHLLNDIPPPPTYEEYNRDQLIIPDHHLTNRLRRMLITDNIPSYEQATSSNHMINT</sequence>
<dbReference type="InterPro" id="IPR011022">
    <property type="entry name" value="Arrestin_C-like"/>
</dbReference>
<organism evidence="3 4">
    <name type="scientific">Arxiozyma heterogenica</name>
    <dbReference type="NCBI Taxonomy" id="278026"/>
    <lineage>
        <taxon>Eukaryota</taxon>
        <taxon>Fungi</taxon>
        <taxon>Dikarya</taxon>
        <taxon>Ascomycota</taxon>
        <taxon>Saccharomycotina</taxon>
        <taxon>Saccharomycetes</taxon>
        <taxon>Saccharomycetales</taxon>
        <taxon>Saccharomycetaceae</taxon>
        <taxon>Arxiozyma</taxon>
    </lineage>
</organism>
<dbReference type="InterPro" id="IPR050357">
    <property type="entry name" value="Arrestin_domain-protein"/>
</dbReference>
<dbReference type="GO" id="GO:0005829">
    <property type="term" value="C:cytosol"/>
    <property type="evidence" value="ECO:0007669"/>
    <property type="project" value="TreeGrafter"/>
</dbReference>
<evidence type="ECO:0000256" key="1">
    <source>
        <dbReference type="SAM" id="MobiDB-lite"/>
    </source>
</evidence>
<dbReference type="InterPro" id="IPR014752">
    <property type="entry name" value="Arrestin-like_C"/>
</dbReference>
<feature type="region of interest" description="Disordered" evidence="1">
    <location>
        <begin position="90"/>
        <end position="141"/>
    </location>
</feature>
<dbReference type="GO" id="GO:0030674">
    <property type="term" value="F:protein-macromolecule adaptor activity"/>
    <property type="evidence" value="ECO:0007669"/>
    <property type="project" value="TreeGrafter"/>
</dbReference>
<dbReference type="Gene3D" id="2.60.40.640">
    <property type="match status" value="1"/>
</dbReference>
<protein>
    <recommendedName>
        <fullName evidence="2">Arrestin C-terminal-like domain-containing protein</fullName>
    </recommendedName>
</protein>
<dbReference type="PANTHER" id="PTHR11188:SF62">
    <property type="entry name" value="ARRESTIN-RELATED TRAFFICKING ADAPTER 5"/>
    <property type="match status" value="1"/>
</dbReference>
<dbReference type="EMBL" id="JAWIZZ010000047">
    <property type="protein sequence ID" value="KAK5779194.1"/>
    <property type="molecule type" value="Genomic_DNA"/>
</dbReference>
<evidence type="ECO:0000259" key="2">
    <source>
        <dbReference type="SMART" id="SM01017"/>
    </source>
</evidence>
<evidence type="ECO:0000313" key="3">
    <source>
        <dbReference type="EMBL" id="KAK5779194.1"/>
    </source>
</evidence>
<evidence type="ECO:0000313" key="4">
    <source>
        <dbReference type="Proteomes" id="UP001306508"/>
    </source>
</evidence>
<dbReference type="Pfam" id="PF02752">
    <property type="entry name" value="Arrestin_C"/>
    <property type="match status" value="1"/>
</dbReference>
<dbReference type="SMART" id="SM01017">
    <property type="entry name" value="Arrestin_C"/>
    <property type="match status" value="1"/>
</dbReference>
<reference evidence="4" key="1">
    <citation type="submission" date="2023-07" db="EMBL/GenBank/DDBJ databases">
        <title>A draft genome of Kazachstania heterogenica Y-27499.</title>
        <authorList>
            <person name="Donic C."/>
            <person name="Kralova J.S."/>
            <person name="Fidel L."/>
            <person name="Ben-Dor S."/>
            <person name="Jung S."/>
        </authorList>
    </citation>
    <scope>NUCLEOTIDE SEQUENCE [LARGE SCALE GENOMIC DNA]</scope>
    <source>
        <strain evidence="4">Y27499</strain>
    </source>
</reference>
<comment type="caution">
    <text evidence="3">The sequence shown here is derived from an EMBL/GenBank/DDBJ whole genome shotgun (WGS) entry which is preliminary data.</text>
</comment>
<dbReference type="AlphaFoldDB" id="A0AAN7W195"/>
<keyword evidence="4" id="KW-1185">Reference proteome</keyword>
<dbReference type="GO" id="GO:0070086">
    <property type="term" value="P:ubiquitin-dependent endocytosis"/>
    <property type="evidence" value="ECO:0007669"/>
    <property type="project" value="TreeGrafter"/>
</dbReference>
<dbReference type="PANTHER" id="PTHR11188">
    <property type="entry name" value="ARRESTIN DOMAIN CONTAINING PROTEIN"/>
    <property type="match status" value="1"/>
</dbReference>
<feature type="compositionally biased region" description="Low complexity" evidence="1">
    <location>
        <begin position="127"/>
        <end position="141"/>
    </location>
</feature>
<feature type="compositionally biased region" description="Low complexity" evidence="1">
    <location>
        <begin position="90"/>
        <end position="112"/>
    </location>
</feature>
<dbReference type="GO" id="GO:0031625">
    <property type="term" value="F:ubiquitin protein ligase binding"/>
    <property type="evidence" value="ECO:0007669"/>
    <property type="project" value="TreeGrafter"/>
</dbReference>
<dbReference type="GO" id="GO:0005886">
    <property type="term" value="C:plasma membrane"/>
    <property type="evidence" value="ECO:0007669"/>
    <property type="project" value="TreeGrafter"/>
</dbReference>
<accession>A0AAN7W195</accession>
<proteinExistence type="predicted"/>
<feature type="compositionally biased region" description="Polar residues" evidence="1">
    <location>
        <begin position="113"/>
        <end position="126"/>
    </location>
</feature>